<organism evidence="1 2">
    <name type="scientific">Candidatus Acidulodesulfobacterium acidiphilum</name>
    <dbReference type="NCBI Taxonomy" id="2597224"/>
    <lineage>
        <taxon>Bacteria</taxon>
        <taxon>Deltaproteobacteria</taxon>
        <taxon>Candidatus Acidulodesulfobacterales</taxon>
        <taxon>Candidatus Acidulodesulfobacterium</taxon>
    </lineage>
</organism>
<reference evidence="1 2" key="1">
    <citation type="submission" date="2019-01" db="EMBL/GenBank/DDBJ databases">
        <title>Insights into ecological role of a new deltaproteobacterial order Candidatus Sinidesulfobacterales (Sva0485) by metagenomics and metatranscriptomics.</title>
        <authorList>
            <person name="Tan S."/>
            <person name="Liu J."/>
            <person name="Fang Y."/>
            <person name="Hedlund B."/>
            <person name="Lian Z.-H."/>
            <person name="Huang L.-Y."/>
            <person name="Li J.-T."/>
            <person name="Huang L.-N."/>
            <person name="Li W.-J."/>
            <person name="Jiang H.-C."/>
            <person name="Dong H.-L."/>
            <person name="Shu W.-S."/>
        </authorList>
    </citation>
    <scope>NUCLEOTIDE SEQUENCE [LARGE SCALE GENOMIC DNA]</scope>
    <source>
        <strain evidence="1">AP4</strain>
    </source>
</reference>
<name>A0A520X8D7_9DELT</name>
<dbReference type="AlphaFoldDB" id="A0A520X8D7"/>
<proteinExistence type="predicted"/>
<protein>
    <submittedName>
        <fullName evidence="1">Uncharacterized protein</fullName>
    </submittedName>
</protein>
<gene>
    <name evidence="1" type="ORF">EVJ48_08895</name>
</gene>
<evidence type="ECO:0000313" key="1">
    <source>
        <dbReference type="EMBL" id="RZV37418.1"/>
    </source>
</evidence>
<evidence type="ECO:0000313" key="2">
    <source>
        <dbReference type="Proteomes" id="UP000322454"/>
    </source>
</evidence>
<dbReference type="EMBL" id="SHMQ01000037">
    <property type="protein sequence ID" value="RZV37418.1"/>
    <property type="molecule type" value="Genomic_DNA"/>
</dbReference>
<dbReference type="Proteomes" id="UP000322454">
    <property type="component" value="Unassembled WGS sequence"/>
</dbReference>
<accession>A0A520X8D7</accession>
<comment type="caution">
    <text evidence="1">The sequence shown here is derived from an EMBL/GenBank/DDBJ whole genome shotgun (WGS) entry which is preliminary data.</text>
</comment>
<sequence length="67" mass="7721">MSNDEFTRLRDEIIRVGHNAVRNAQKENLKMGIPNVYSRNGKLYYELPSGEITSETPDIYKNCDDLS</sequence>